<organism evidence="1 2">
    <name type="scientific">Constantimarinum furrinae</name>
    <dbReference type="NCBI Taxonomy" id="2562285"/>
    <lineage>
        <taxon>Bacteria</taxon>
        <taxon>Pseudomonadati</taxon>
        <taxon>Bacteroidota</taxon>
        <taxon>Flavobacteriia</taxon>
        <taxon>Flavobacteriales</taxon>
        <taxon>Flavobacteriaceae</taxon>
        <taxon>Altibacter/Constantimarinum group</taxon>
        <taxon>Constantimarinum</taxon>
    </lineage>
</organism>
<keyword evidence="2" id="KW-1185">Reference proteome</keyword>
<dbReference type="AlphaFoldDB" id="A0A7G8PUJ1"/>
<dbReference type="KEGG" id="alti:ALE3EI_1447"/>
<dbReference type="RefSeq" id="WP_186987633.1">
    <property type="nucleotide sequence ID" value="NZ_CP052909.1"/>
</dbReference>
<evidence type="ECO:0000313" key="1">
    <source>
        <dbReference type="EMBL" id="QNJ98007.1"/>
    </source>
</evidence>
<evidence type="ECO:0000313" key="2">
    <source>
        <dbReference type="Proteomes" id="UP000515514"/>
    </source>
</evidence>
<sequence length="80" mass="9306">MKIMINCGEAAQVCDKAQYEEASRWQKLLMKIHQFMCRLCREHSIRNGKLSSAIKSADLKTLPKENKEAIKKRLQQELSQ</sequence>
<name>A0A7G8PUJ1_9FLAO</name>
<proteinExistence type="predicted"/>
<dbReference type="EMBL" id="CP052909">
    <property type="protein sequence ID" value="QNJ98007.1"/>
    <property type="molecule type" value="Genomic_DNA"/>
</dbReference>
<dbReference type="Proteomes" id="UP000515514">
    <property type="component" value="Chromosome"/>
</dbReference>
<reference evidence="1 2" key="1">
    <citation type="submission" date="2020-04" db="EMBL/GenBank/DDBJ databases">
        <title>Genome sequence of Altibacter aquimarinus strain ALE3EI.</title>
        <authorList>
            <person name="Oh H.-M."/>
            <person name="Jang D."/>
        </authorList>
    </citation>
    <scope>NUCLEOTIDE SEQUENCE [LARGE SCALE GENOMIC DNA]</scope>
    <source>
        <strain evidence="1 2">ALE3EI</strain>
    </source>
</reference>
<accession>A0A7G8PUJ1</accession>
<gene>
    <name evidence="1" type="ORF">ALE3EI_1447</name>
</gene>
<protein>
    <submittedName>
        <fullName evidence="1">Glycine dehydrogenase</fullName>
    </submittedName>
</protein>